<dbReference type="EMBL" id="JAUJYN010000025">
    <property type="protein sequence ID" value="KAK1258115.1"/>
    <property type="molecule type" value="Genomic_DNA"/>
</dbReference>
<accession>A0AAV9A1R1</accession>
<keyword evidence="1" id="KW-0812">Transmembrane</keyword>
<organism evidence="2 3">
    <name type="scientific">Acorus gramineus</name>
    <name type="common">Dwarf sweet flag</name>
    <dbReference type="NCBI Taxonomy" id="55184"/>
    <lineage>
        <taxon>Eukaryota</taxon>
        <taxon>Viridiplantae</taxon>
        <taxon>Streptophyta</taxon>
        <taxon>Embryophyta</taxon>
        <taxon>Tracheophyta</taxon>
        <taxon>Spermatophyta</taxon>
        <taxon>Magnoliopsida</taxon>
        <taxon>Liliopsida</taxon>
        <taxon>Acoraceae</taxon>
        <taxon>Acorus</taxon>
    </lineage>
</organism>
<keyword evidence="3" id="KW-1185">Reference proteome</keyword>
<name>A0AAV9A1R1_ACOGR</name>
<dbReference type="PANTHER" id="PTHR34116">
    <property type="entry name" value="PLASMINOGEN ACTIVATOR INHIBITOR"/>
    <property type="match status" value="1"/>
</dbReference>
<reference evidence="2" key="1">
    <citation type="journal article" date="2023" name="Nat. Commun.">
        <title>Diploid and tetraploid genomes of Acorus and the evolution of monocots.</title>
        <authorList>
            <person name="Ma L."/>
            <person name="Liu K.W."/>
            <person name="Li Z."/>
            <person name="Hsiao Y.Y."/>
            <person name="Qi Y."/>
            <person name="Fu T."/>
            <person name="Tang G.D."/>
            <person name="Zhang D."/>
            <person name="Sun W.H."/>
            <person name="Liu D.K."/>
            <person name="Li Y."/>
            <person name="Chen G.Z."/>
            <person name="Liu X.D."/>
            <person name="Liao X.Y."/>
            <person name="Jiang Y.T."/>
            <person name="Yu X."/>
            <person name="Hao Y."/>
            <person name="Huang J."/>
            <person name="Zhao X.W."/>
            <person name="Ke S."/>
            <person name="Chen Y.Y."/>
            <person name="Wu W.L."/>
            <person name="Hsu J.L."/>
            <person name="Lin Y.F."/>
            <person name="Huang M.D."/>
            <person name="Li C.Y."/>
            <person name="Huang L."/>
            <person name="Wang Z.W."/>
            <person name="Zhao X."/>
            <person name="Zhong W.Y."/>
            <person name="Peng D.H."/>
            <person name="Ahmad S."/>
            <person name="Lan S."/>
            <person name="Zhang J.S."/>
            <person name="Tsai W.C."/>
            <person name="Van de Peer Y."/>
            <person name="Liu Z.J."/>
        </authorList>
    </citation>
    <scope>NUCLEOTIDE SEQUENCE</scope>
    <source>
        <strain evidence="2">SCP</strain>
    </source>
</reference>
<sequence>MTLLPPPPPHHHLLLITSDVTTASSAALVVLLSLVSLVSLLRLHLSSSSSPSRRLGLHSLTSLRLLLILSATLLSLIEFLRLPSLRPLLPHHHHSLLCKTQLVLSLGLLQPFFFSSLLSLLSTSLTTSDYKPNQRPKALFFRALSVSLWSSFPSLFFQVVLAFFPKGILRELGMIPSMPATVTEIIMGGAAVDSEGGCPRPLASTAVVAVFGAMYVQCFLAVCVRTAEVVINRRLRKRVWALAAAVTAALVTQVAALVAAGAVWRPGEAAYEGMVTVAFVGVAVCVAVGEGILVIRPVADALAVGRGGDGRRSACDWVDTC</sequence>
<feature type="transmembrane region" description="Helical" evidence="1">
    <location>
        <begin position="239"/>
        <end position="264"/>
    </location>
</feature>
<evidence type="ECO:0000313" key="2">
    <source>
        <dbReference type="EMBL" id="KAK1258115.1"/>
    </source>
</evidence>
<feature type="transmembrane region" description="Helical" evidence="1">
    <location>
        <begin position="202"/>
        <end position="227"/>
    </location>
</feature>
<feature type="transmembrane region" description="Helical" evidence="1">
    <location>
        <begin position="20"/>
        <end position="41"/>
    </location>
</feature>
<dbReference type="AlphaFoldDB" id="A0AAV9A1R1"/>
<gene>
    <name evidence="2" type="ORF">QJS04_geneDACA012302</name>
</gene>
<dbReference type="Proteomes" id="UP001179952">
    <property type="component" value="Unassembled WGS sequence"/>
</dbReference>
<evidence type="ECO:0000313" key="3">
    <source>
        <dbReference type="Proteomes" id="UP001179952"/>
    </source>
</evidence>
<keyword evidence="1" id="KW-0472">Membrane</keyword>
<feature type="transmembrane region" description="Helical" evidence="1">
    <location>
        <begin position="102"/>
        <end position="127"/>
    </location>
</feature>
<protein>
    <submittedName>
        <fullName evidence="2">Uncharacterized protein</fullName>
    </submittedName>
</protein>
<dbReference type="PANTHER" id="PTHR34116:SF9">
    <property type="entry name" value="OS08G0346600 PROTEIN"/>
    <property type="match status" value="1"/>
</dbReference>
<proteinExistence type="predicted"/>
<reference evidence="2" key="2">
    <citation type="submission" date="2023-06" db="EMBL/GenBank/DDBJ databases">
        <authorList>
            <person name="Ma L."/>
            <person name="Liu K.-W."/>
            <person name="Li Z."/>
            <person name="Hsiao Y.-Y."/>
            <person name="Qi Y."/>
            <person name="Fu T."/>
            <person name="Tang G."/>
            <person name="Zhang D."/>
            <person name="Sun W.-H."/>
            <person name="Liu D.-K."/>
            <person name="Li Y."/>
            <person name="Chen G.-Z."/>
            <person name="Liu X.-D."/>
            <person name="Liao X.-Y."/>
            <person name="Jiang Y.-T."/>
            <person name="Yu X."/>
            <person name="Hao Y."/>
            <person name="Huang J."/>
            <person name="Zhao X.-W."/>
            <person name="Ke S."/>
            <person name="Chen Y.-Y."/>
            <person name="Wu W.-L."/>
            <person name="Hsu J.-L."/>
            <person name="Lin Y.-F."/>
            <person name="Huang M.-D."/>
            <person name="Li C.-Y."/>
            <person name="Huang L."/>
            <person name="Wang Z.-W."/>
            <person name="Zhao X."/>
            <person name="Zhong W.-Y."/>
            <person name="Peng D.-H."/>
            <person name="Ahmad S."/>
            <person name="Lan S."/>
            <person name="Zhang J.-S."/>
            <person name="Tsai W.-C."/>
            <person name="Van De Peer Y."/>
            <person name="Liu Z.-J."/>
        </authorList>
    </citation>
    <scope>NUCLEOTIDE SEQUENCE</scope>
    <source>
        <strain evidence="2">SCP</strain>
        <tissue evidence="2">Leaves</tissue>
    </source>
</reference>
<keyword evidence="1" id="KW-1133">Transmembrane helix</keyword>
<feature type="transmembrane region" description="Helical" evidence="1">
    <location>
        <begin position="276"/>
        <end position="295"/>
    </location>
</feature>
<feature type="transmembrane region" description="Helical" evidence="1">
    <location>
        <begin position="62"/>
        <end position="82"/>
    </location>
</feature>
<feature type="transmembrane region" description="Helical" evidence="1">
    <location>
        <begin position="139"/>
        <end position="164"/>
    </location>
</feature>
<comment type="caution">
    <text evidence="2">The sequence shown here is derived from an EMBL/GenBank/DDBJ whole genome shotgun (WGS) entry which is preliminary data.</text>
</comment>
<evidence type="ECO:0000256" key="1">
    <source>
        <dbReference type="SAM" id="Phobius"/>
    </source>
</evidence>